<sequence length="281" mass="30861">MSVRKVAIVTGSNKGIGFSTVQGLCEKFDGDVYLTARDIDRGQAAIAALNKLGFNPLFHQLDITDQISIDKFRDHLKSKHGGIDVLVNNAAIAFKVDSTEPFNVQAKETIRVNYFSTLKVCEALFPLLRQNGRVVNVSSSAGHLLRIPSEELKTKFNSKSLNIASLNQLMEKFVKDAEAGKHVEEGWGTSAYVVSKVGLTALSFIQQRLFNSESPNRNIAVNAVHPGYVDTDMTSHKGPLTVEEGARAPLFLALESDLKGTYVWFDKSVKAWDKPLPPGEL</sequence>
<evidence type="ECO:0000256" key="5">
    <source>
        <dbReference type="RuleBase" id="RU000363"/>
    </source>
</evidence>
<comment type="similarity">
    <text evidence="1 5">Belongs to the short-chain dehydrogenases/reductases (SDR) family.</text>
</comment>
<keyword evidence="7" id="KW-1185">Reference proteome</keyword>
<dbReference type="Gene3D" id="3.40.50.720">
    <property type="entry name" value="NAD(P)-binding Rossmann-like Domain"/>
    <property type="match status" value="1"/>
</dbReference>
<dbReference type="PRINTS" id="PR00080">
    <property type="entry name" value="SDRFAMILY"/>
</dbReference>
<dbReference type="PRINTS" id="PR00081">
    <property type="entry name" value="GDHRDH"/>
</dbReference>
<dbReference type="PROSITE" id="PS00061">
    <property type="entry name" value="ADH_SHORT"/>
    <property type="match status" value="1"/>
</dbReference>
<dbReference type="Proteomes" id="UP001566132">
    <property type="component" value="Unassembled WGS sequence"/>
</dbReference>
<proteinExistence type="inferred from homology"/>
<gene>
    <name evidence="6" type="ORF">ABEB36_009435</name>
</gene>
<dbReference type="Pfam" id="PF00106">
    <property type="entry name" value="adh_short"/>
    <property type="match status" value="1"/>
</dbReference>
<organism evidence="6 7">
    <name type="scientific">Hypothenemus hampei</name>
    <name type="common">Coffee berry borer</name>
    <dbReference type="NCBI Taxonomy" id="57062"/>
    <lineage>
        <taxon>Eukaryota</taxon>
        <taxon>Metazoa</taxon>
        <taxon>Ecdysozoa</taxon>
        <taxon>Arthropoda</taxon>
        <taxon>Hexapoda</taxon>
        <taxon>Insecta</taxon>
        <taxon>Pterygota</taxon>
        <taxon>Neoptera</taxon>
        <taxon>Endopterygota</taxon>
        <taxon>Coleoptera</taxon>
        <taxon>Polyphaga</taxon>
        <taxon>Cucujiformia</taxon>
        <taxon>Curculionidae</taxon>
        <taxon>Scolytinae</taxon>
        <taxon>Hypothenemus</taxon>
    </lineage>
</organism>
<dbReference type="EMBL" id="JBDJPC010000007">
    <property type="protein sequence ID" value="KAL1493741.1"/>
    <property type="molecule type" value="Genomic_DNA"/>
</dbReference>
<dbReference type="PANTHER" id="PTHR43963:SF4">
    <property type="entry name" value="CARBONYL REDUCTASE (NADPH)"/>
    <property type="match status" value="1"/>
</dbReference>
<dbReference type="AlphaFoldDB" id="A0ABD1EGU0"/>
<dbReference type="GO" id="GO:0004090">
    <property type="term" value="F:carbonyl reductase (NADPH) activity"/>
    <property type="evidence" value="ECO:0007669"/>
    <property type="project" value="UniProtKB-EC"/>
</dbReference>
<keyword evidence="3" id="KW-0560">Oxidoreductase</keyword>
<dbReference type="InterPro" id="IPR002347">
    <property type="entry name" value="SDR_fam"/>
</dbReference>
<dbReference type="InterPro" id="IPR036291">
    <property type="entry name" value="NAD(P)-bd_dom_sf"/>
</dbReference>
<evidence type="ECO:0000313" key="7">
    <source>
        <dbReference type="Proteomes" id="UP001566132"/>
    </source>
</evidence>
<evidence type="ECO:0000313" key="6">
    <source>
        <dbReference type="EMBL" id="KAL1493741.1"/>
    </source>
</evidence>
<comment type="caution">
    <text evidence="6">The sequence shown here is derived from an EMBL/GenBank/DDBJ whole genome shotgun (WGS) entry which is preliminary data.</text>
</comment>
<dbReference type="InterPro" id="IPR045313">
    <property type="entry name" value="CBR1-like"/>
</dbReference>
<accession>A0ABD1EGU0</accession>
<name>A0ABD1EGU0_HYPHA</name>
<dbReference type="SUPFAM" id="SSF51735">
    <property type="entry name" value="NAD(P)-binding Rossmann-fold domains"/>
    <property type="match status" value="1"/>
</dbReference>
<evidence type="ECO:0000256" key="1">
    <source>
        <dbReference type="ARBA" id="ARBA00006484"/>
    </source>
</evidence>
<dbReference type="CDD" id="cd05324">
    <property type="entry name" value="carb_red_PTCR-like_SDR_c"/>
    <property type="match status" value="1"/>
</dbReference>
<reference evidence="6 7" key="1">
    <citation type="submission" date="2024-05" db="EMBL/GenBank/DDBJ databases">
        <title>Genetic variation in Jamaican populations of the coffee berry borer (Hypothenemus hampei).</title>
        <authorList>
            <person name="Errbii M."/>
            <person name="Myrie A."/>
        </authorList>
    </citation>
    <scope>NUCLEOTIDE SEQUENCE [LARGE SCALE GENOMIC DNA]</scope>
    <source>
        <strain evidence="6">JA-Hopewell-2020-01-JO</strain>
        <tissue evidence="6">Whole body</tissue>
    </source>
</reference>
<keyword evidence="2" id="KW-0521">NADP</keyword>
<evidence type="ECO:0000256" key="3">
    <source>
        <dbReference type="ARBA" id="ARBA00023002"/>
    </source>
</evidence>
<protein>
    <recommendedName>
        <fullName evidence="4">carbonyl reductase (NADPH)</fullName>
        <ecNumber evidence="4">1.1.1.184</ecNumber>
    </recommendedName>
</protein>
<dbReference type="EC" id="1.1.1.184" evidence="4"/>
<evidence type="ECO:0000256" key="2">
    <source>
        <dbReference type="ARBA" id="ARBA00022857"/>
    </source>
</evidence>
<evidence type="ECO:0000256" key="4">
    <source>
        <dbReference type="ARBA" id="ARBA00026118"/>
    </source>
</evidence>
<dbReference type="PANTHER" id="PTHR43963">
    <property type="entry name" value="CARBONYL REDUCTASE 1-RELATED"/>
    <property type="match status" value="1"/>
</dbReference>
<dbReference type="InterPro" id="IPR020904">
    <property type="entry name" value="Sc_DH/Rdtase_CS"/>
</dbReference>